<keyword evidence="3" id="KW-1185">Reference proteome</keyword>
<dbReference type="VEuPathDB" id="FungiDB:MYCFIDRAFT_197369"/>
<protein>
    <submittedName>
        <fullName evidence="2">Uncharacterized protein</fullName>
    </submittedName>
</protein>
<feature type="region of interest" description="Disordered" evidence="1">
    <location>
        <begin position="178"/>
        <end position="217"/>
    </location>
</feature>
<evidence type="ECO:0000313" key="3">
    <source>
        <dbReference type="Proteomes" id="UP000016932"/>
    </source>
</evidence>
<dbReference type="OrthoDB" id="10452328at2759"/>
<reference evidence="2 3" key="1">
    <citation type="journal article" date="2012" name="PLoS Pathog.">
        <title>Diverse lifestyles and strategies of plant pathogenesis encoded in the genomes of eighteen Dothideomycetes fungi.</title>
        <authorList>
            <person name="Ohm R.A."/>
            <person name="Feau N."/>
            <person name="Henrissat B."/>
            <person name="Schoch C.L."/>
            <person name="Horwitz B.A."/>
            <person name="Barry K.W."/>
            <person name="Condon B.J."/>
            <person name="Copeland A.C."/>
            <person name="Dhillon B."/>
            <person name="Glaser F."/>
            <person name="Hesse C.N."/>
            <person name="Kosti I."/>
            <person name="LaButti K."/>
            <person name="Lindquist E.A."/>
            <person name="Lucas S."/>
            <person name="Salamov A.A."/>
            <person name="Bradshaw R.E."/>
            <person name="Ciuffetti L."/>
            <person name="Hamelin R.C."/>
            <person name="Kema G.H.J."/>
            <person name="Lawrence C."/>
            <person name="Scott J.A."/>
            <person name="Spatafora J.W."/>
            <person name="Turgeon B.G."/>
            <person name="de Wit P.J.G.M."/>
            <person name="Zhong S."/>
            <person name="Goodwin S.B."/>
            <person name="Grigoriev I.V."/>
        </authorList>
    </citation>
    <scope>NUCLEOTIDE SEQUENCE [LARGE SCALE GENOMIC DNA]</scope>
    <source>
        <strain evidence="2 3">CIRAD86</strain>
    </source>
</reference>
<evidence type="ECO:0000313" key="2">
    <source>
        <dbReference type="EMBL" id="EME82173.1"/>
    </source>
</evidence>
<dbReference type="Proteomes" id="UP000016932">
    <property type="component" value="Unassembled WGS sequence"/>
</dbReference>
<dbReference type="KEGG" id="pfj:MYCFIDRAFT_197369"/>
<evidence type="ECO:0000256" key="1">
    <source>
        <dbReference type="SAM" id="MobiDB-lite"/>
    </source>
</evidence>
<dbReference type="AlphaFoldDB" id="M3AYC9"/>
<dbReference type="GeneID" id="19335643"/>
<feature type="compositionally biased region" description="Acidic residues" evidence="1">
    <location>
        <begin position="197"/>
        <end position="217"/>
    </location>
</feature>
<sequence length="235" mass="26406">MCCGWKKKKTAECSCSKLCLDFFLVAGKGSRQQAENALPILRAVTSPGEFHLLESRAEEDDARSLKNLVAHMTERAESLIFSGSVERWTTDELRELEALRKAHVDEYEDGMMSRLRESTPFMFCLIATSDIDELLLLDEYLQQHVRSDFDEIMNDAVSPGECQSSDASSMIDLSNEDDTSMLDEDEDRASAHRDSGCESDQDMDCDPSEMGEPPEGEDQFLEMELASMMICDAEP</sequence>
<proteinExistence type="predicted"/>
<dbReference type="RefSeq" id="XP_007927594.1">
    <property type="nucleotide sequence ID" value="XM_007929403.1"/>
</dbReference>
<dbReference type="EMBL" id="KB446559">
    <property type="protein sequence ID" value="EME82173.1"/>
    <property type="molecule type" value="Genomic_DNA"/>
</dbReference>
<accession>M3AYC9</accession>
<name>M3AYC9_PSEFD</name>
<gene>
    <name evidence="2" type="ORF">MYCFIDRAFT_197369</name>
</gene>
<dbReference type="HOGENOM" id="CLU_1180659_0_0_1"/>
<organism evidence="2 3">
    <name type="scientific">Pseudocercospora fijiensis (strain CIRAD86)</name>
    <name type="common">Black leaf streak disease fungus</name>
    <name type="synonym">Mycosphaerella fijiensis</name>
    <dbReference type="NCBI Taxonomy" id="383855"/>
    <lineage>
        <taxon>Eukaryota</taxon>
        <taxon>Fungi</taxon>
        <taxon>Dikarya</taxon>
        <taxon>Ascomycota</taxon>
        <taxon>Pezizomycotina</taxon>
        <taxon>Dothideomycetes</taxon>
        <taxon>Dothideomycetidae</taxon>
        <taxon>Mycosphaerellales</taxon>
        <taxon>Mycosphaerellaceae</taxon>
        <taxon>Pseudocercospora</taxon>
    </lineage>
</organism>
<feature type="compositionally biased region" description="Acidic residues" evidence="1">
    <location>
        <begin position="178"/>
        <end position="187"/>
    </location>
</feature>